<proteinExistence type="predicted"/>
<dbReference type="EMBL" id="BKCJ010003352">
    <property type="protein sequence ID" value="GEU54574.1"/>
    <property type="molecule type" value="Genomic_DNA"/>
</dbReference>
<name>A0A6L2L337_TANCI</name>
<dbReference type="GO" id="GO:0003964">
    <property type="term" value="F:RNA-directed DNA polymerase activity"/>
    <property type="evidence" value="ECO:0007669"/>
    <property type="project" value="UniProtKB-KW"/>
</dbReference>
<protein>
    <submittedName>
        <fullName evidence="1">Reverse transcriptase domain-containing protein</fullName>
    </submittedName>
</protein>
<keyword evidence="1" id="KW-0695">RNA-directed DNA polymerase</keyword>
<comment type="caution">
    <text evidence="1">The sequence shown here is derived from an EMBL/GenBank/DDBJ whole genome shotgun (WGS) entry which is preliminary data.</text>
</comment>
<accession>A0A6L2L337</accession>
<evidence type="ECO:0000313" key="1">
    <source>
        <dbReference type="EMBL" id="GEU54574.1"/>
    </source>
</evidence>
<gene>
    <name evidence="1" type="ORF">Tci_026552</name>
</gene>
<keyword evidence="1" id="KW-0548">Nucleotidyltransferase</keyword>
<dbReference type="AlphaFoldDB" id="A0A6L2L337"/>
<organism evidence="1">
    <name type="scientific">Tanacetum cinerariifolium</name>
    <name type="common">Dalmatian daisy</name>
    <name type="synonym">Chrysanthemum cinerariifolium</name>
    <dbReference type="NCBI Taxonomy" id="118510"/>
    <lineage>
        <taxon>Eukaryota</taxon>
        <taxon>Viridiplantae</taxon>
        <taxon>Streptophyta</taxon>
        <taxon>Embryophyta</taxon>
        <taxon>Tracheophyta</taxon>
        <taxon>Spermatophyta</taxon>
        <taxon>Magnoliopsida</taxon>
        <taxon>eudicotyledons</taxon>
        <taxon>Gunneridae</taxon>
        <taxon>Pentapetalae</taxon>
        <taxon>asterids</taxon>
        <taxon>campanulids</taxon>
        <taxon>Asterales</taxon>
        <taxon>Asteraceae</taxon>
        <taxon>Asteroideae</taxon>
        <taxon>Anthemideae</taxon>
        <taxon>Anthemidinae</taxon>
        <taxon>Tanacetum</taxon>
    </lineage>
</organism>
<reference evidence="1" key="1">
    <citation type="journal article" date="2019" name="Sci. Rep.">
        <title>Draft genome of Tanacetum cinerariifolium, the natural source of mosquito coil.</title>
        <authorList>
            <person name="Yamashiro T."/>
            <person name="Shiraishi A."/>
            <person name="Satake H."/>
            <person name="Nakayama K."/>
        </authorList>
    </citation>
    <scope>NUCLEOTIDE SEQUENCE</scope>
</reference>
<sequence length="177" mass="20152">MDECLALADLDASINLMPLSLWNKLSLLELSPMFMTLELIDQVDAFLALEDNPTSPKLDQSYVDTEGGILLLENNDPSLPPPNQGNYLPEDRKELKIYEAKFDKSSIDEPPEVELKDLPPHLEYAFLKGGTFMKRSLEECYDLNENMIAHHNDWDTSAEWSESSSSITSSFDWKLQH</sequence>
<keyword evidence="1" id="KW-0808">Transferase</keyword>